<feature type="compositionally biased region" description="Polar residues" evidence="1">
    <location>
        <begin position="634"/>
        <end position="643"/>
    </location>
</feature>
<evidence type="ECO:0000256" key="1">
    <source>
        <dbReference type="SAM" id="MobiDB-lite"/>
    </source>
</evidence>
<dbReference type="CDD" id="cd02883">
    <property type="entry name" value="NUDIX_Hydrolase"/>
    <property type="match status" value="1"/>
</dbReference>
<dbReference type="EMBL" id="CAXHTA020000002">
    <property type="protein sequence ID" value="CAL5219035.1"/>
    <property type="molecule type" value="Genomic_DNA"/>
</dbReference>
<feature type="compositionally biased region" description="Basic and acidic residues" evidence="1">
    <location>
        <begin position="1288"/>
        <end position="1329"/>
    </location>
</feature>
<feature type="compositionally biased region" description="Polar residues" evidence="1">
    <location>
        <begin position="599"/>
        <end position="621"/>
    </location>
</feature>
<feature type="region of interest" description="Disordered" evidence="1">
    <location>
        <begin position="1170"/>
        <end position="1350"/>
    </location>
</feature>
<name>A0ABP1FGK2_9CHLO</name>
<comment type="caution">
    <text evidence="2">The sequence shown here is derived from an EMBL/GenBank/DDBJ whole genome shotgun (WGS) entry which is preliminary data.</text>
</comment>
<feature type="region of interest" description="Disordered" evidence="1">
    <location>
        <begin position="494"/>
        <end position="535"/>
    </location>
</feature>
<dbReference type="SUPFAM" id="SSF55811">
    <property type="entry name" value="Nudix"/>
    <property type="match status" value="1"/>
</dbReference>
<feature type="compositionally biased region" description="Basic and acidic residues" evidence="1">
    <location>
        <begin position="715"/>
        <end position="730"/>
    </location>
</feature>
<feature type="compositionally biased region" description="Basic residues" evidence="1">
    <location>
        <begin position="1337"/>
        <end position="1350"/>
    </location>
</feature>
<protein>
    <submittedName>
        <fullName evidence="2">G794 protein</fullName>
    </submittedName>
</protein>
<sequence>MARQPLLARTRAFLWQHDGRLSASWLAIPPAASRLPRGRQRACRGEPGKVTAVAGTREPARAEDRGYTLNNEYRLPESERDEYRARVAEWKSRAEKVLPGSPEAEAVMLLLKSGLPAYVKDSVLMVGLAAYLDFTDIAAKAGYTRNWEATEVPMENFFRKGSLMTERHIQVARARWFNSICKLPLRPPRTESRSKKKAEVKAGVPSKGFGGPAAAKGFGGGEAKPSRGRKKRGAASAAKKLVKSQDMLLYEVEVKARARDQEREQEEFSQYLAWVESKFGPMTDTTLAVFLSHKAFWDMADNLYLLAVSPTFASASMGCSMEYCMRLLRSLRFAYVVSTPMRLRDASEASKTPKEEKMSQGQGLLSGVGTALRDALSFRKGAAAASASEATERDVTLEGLTDECCVSEIRQTSQEERDQRLLASLEVEDLGKDAESTEATPLRRYLMVEALLQPGFKWWAERPARLRELANAGALKAAPSFPMTAFPEDALLGRAGMPESPAADMSGFDSRGRVESSSFAPSPVDGESAETSDRSLEAIQAPEDIEEQPLVPLEQLIESEAFRQSAGSSVQLTEALQASMDAEEQAAEGLVLEQFLEASETQSESSQLPLDASQQPYQASAPSLLASETAPPSVDQSLDSVTVSAPPEQSLEVLQEQVKLSQAALQASQQALEALEESSAASQRSLEALDQPPSEAAEASAEASTQMPETLQQAKAEDSKAKASPDKQADSAEPAEYGQQARATSEQEPNLVEDAAEDGQQSTGQTSKDSLEASTAERSAPPLSPPRQPQPLRQLADRFNNTAEELAQLDASAMGPRARRPPAARTKHPRSKDGWTSLPEQAAEIMPERQAERQPAFASAPAIKPSSAPSRPWQPRVRVQPPAYQGAYIAPQLLPGDRRDWKAAGVLAYTVDDVGVHLLLGRIDQRSPYAPARPREDGWWILGGKRSGADYSAEATAVREMFEETAGVLSGRDVSGGQLSEVLWYPDGGYALFPLYIPGKPDIPRAYYQRLIERERVRRRTVRRVAGPRPMSKLGWVPLNTIIERRCKLHLVLHAMMQSTPLISYLQQMQQLLSQQAALQTNPMTHPLGSPYGGPVPMVPRAVQAPVLARAEDGSSSYSRVGPPAGTWAGAATEQMTAAHPARVRRPALSKPAAPSAESYLGVLSAAPANGSAAAGRRPPSASATAESAATAISSAPDQRRLPARPQPSEWSEALAPSVEASFTPSAASADGSAADKRSPPSAAPATENAASAVTRAASGSSMRRVNSRAAEADPVGYEAISPSKEGISSRKLAEHRARAAGKEEVRDTAPEGREAQRELPPWERELHAPKPYKSAIIRRGRRRLKRRVS</sequence>
<dbReference type="InterPro" id="IPR015797">
    <property type="entry name" value="NUDIX_hydrolase-like_dom_sf"/>
</dbReference>
<feature type="region of interest" description="Disordered" evidence="1">
    <location>
        <begin position="598"/>
        <end position="646"/>
    </location>
</feature>
<organism evidence="2 3">
    <name type="scientific">Coccomyxa viridis</name>
    <dbReference type="NCBI Taxonomy" id="1274662"/>
    <lineage>
        <taxon>Eukaryota</taxon>
        <taxon>Viridiplantae</taxon>
        <taxon>Chlorophyta</taxon>
        <taxon>core chlorophytes</taxon>
        <taxon>Trebouxiophyceae</taxon>
        <taxon>Trebouxiophyceae incertae sedis</taxon>
        <taxon>Coccomyxaceae</taxon>
        <taxon>Coccomyxa</taxon>
    </lineage>
</organism>
<feature type="compositionally biased region" description="Basic residues" evidence="1">
    <location>
        <begin position="817"/>
        <end position="830"/>
    </location>
</feature>
<accession>A0ABP1FGK2</accession>
<dbReference type="Proteomes" id="UP001497392">
    <property type="component" value="Unassembled WGS sequence"/>
</dbReference>
<reference evidence="2 3" key="1">
    <citation type="submission" date="2024-06" db="EMBL/GenBank/DDBJ databases">
        <authorList>
            <person name="Kraege A."/>
            <person name="Thomma B."/>
        </authorList>
    </citation>
    <scope>NUCLEOTIDE SEQUENCE [LARGE SCALE GENOMIC DNA]</scope>
</reference>
<evidence type="ECO:0000313" key="3">
    <source>
        <dbReference type="Proteomes" id="UP001497392"/>
    </source>
</evidence>
<feature type="region of interest" description="Disordered" evidence="1">
    <location>
        <begin position="662"/>
        <end position="877"/>
    </location>
</feature>
<proteinExistence type="predicted"/>
<feature type="region of interest" description="Disordered" evidence="1">
    <location>
        <begin position="1132"/>
        <end position="1151"/>
    </location>
</feature>
<feature type="region of interest" description="Disordered" evidence="1">
    <location>
        <begin position="188"/>
        <end position="236"/>
    </location>
</feature>
<evidence type="ECO:0000313" key="2">
    <source>
        <dbReference type="EMBL" id="CAL5219035.1"/>
    </source>
</evidence>
<feature type="compositionally biased region" description="Low complexity" evidence="1">
    <location>
        <begin position="1170"/>
        <end position="1196"/>
    </location>
</feature>
<feature type="compositionally biased region" description="Low complexity" evidence="1">
    <location>
        <begin position="1240"/>
        <end position="1253"/>
    </location>
</feature>
<gene>
    <name evidence="2" type="primary">g794</name>
    <name evidence="2" type="ORF">VP750_LOCUS694</name>
</gene>
<keyword evidence="3" id="KW-1185">Reference proteome</keyword>
<feature type="compositionally biased region" description="Polar residues" evidence="1">
    <location>
        <begin position="759"/>
        <end position="777"/>
    </location>
</feature>
<feature type="compositionally biased region" description="Basic and acidic residues" evidence="1">
    <location>
        <begin position="188"/>
        <end position="200"/>
    </location>
</feature>
<feature type="compositionally biased region" description="Low complexity" evidence="1">
    <location>
        <begin position="662"/>
        <end position="704"/>
    </location>
</feature>
<feature type="compositionally biased region" description="Low complexity" evidence="1">
    <location>
        <begin position="855"/>
        <end position="877"/>
    </location>
</feature>